<keyword evidence="13" id="KW-0597">Phosphoprotein</keyword>
<evidence type="ECO:0000256" key="10">
    <source>
        <dbReference type="ARBA" id="ARBA00023152"/>
    </source>
</evidence>
<comment type="similarity">
    <text evidence="2">Belongs to the pyruvate kinase family.</text>
</comment>
<dbReference type="NCBIfam" id="TIGR01064">
    <property type="entry name" value="pyruv_kin"/>
    <property type="match status" value="1"/>
</dbReference>
<keyword evidence="4" id="KW-0808">Transferase</keyword>
<dbReference type="InterPro" id="IPR015795">
    <property type="entry name" value="Pyrv_Knase_C"/>
</dbReference>
<dbReference type="PROSITE" id="PS00110">
    <property type="entry name" value="PYRUVATE_KINASE"/>
    <property type="match status" value="1"/>
</dbReference>
<dbReference type="Pfam" id="PF00224">
    <property type="entry name" value="PK"/>
    <property type="match status" value="1"/>
</dbReference>
<dbReference type="PROSITE" id="PS50110">
    <property type="entry name" value="RESPONSE_REGULATORY"/>
    <property type="match status" value="1"/>
</dbReference>
<dbReference type="InterPro" id="IPR001697">
    <property type="entry name" value="Pyr_Knase"/>
</dbReference>
<evidence type="ECO:0000259" key="14">
    <source>
        <dbReference type="PROSITE" id="PS50110"/>
    </source>
</evidence>
<dbReference type="EC" id="2.7.1.40" evidence="3 12"/>
<evidence type="ECO:0000256" key="2">
    <source>
        <dbReference type="ARBA" id="ARBA00008663"/>
    </source>
</evidence>
<proteinExistence type="inferred from homology"/>
<evidence type="ECO:0000256" key="12">
    <source>
        <dbReference type="NCBIfam" id="TIGR01064"/>
    </source>
</evidence>
<evidence type="ECO:0000313" key="16">
    <source>
        <dbReference type="Proteomes" id="UP000826725"/>
    </source>
</evidence>
<evidence type="ECO:0000256" key="5">
    <source>
        <dbReference type="ARBA" id="ARBA00022723"/>
    </source>
</evidence>
<evidence type="ECO:0000313" key="15">
    <source>
        <dbReference type="EMBL" id="BCL60200.1"/>
    </source>
</evidence>
<keyword evidence="7 15" id="KW-0418">Kinase</keyword>
<dbReference type="CDD" id="cd17546">
    <property type="entry name" value="REC_hyHK_CKI1_RcsC-like"/>
    <property type="match status" value="1"/>
</dbReference>
<dbReference type="GO" id="GO:0000287">
    <property type="term" value="F:magnesium ion binding"/>
    <property type="evidence" value="ECO:0007669"/>
    <property type="project" value="UniProtKB-UniRule"/>
</dbReference>
<sequence>MRILVLEDAKSTQLLIRKRLEKEGHSVEVVDNGHQGFLLASSVIFDVILTDISMPFWDGFKFIEAIGVVSPHMPIVILSSRSDELEVRQRLRKYKTIVGILPKPFDFDTLFSILKSVRVQTHHTINKKSRIVCTLGPASSSPEILGRMILAGMDVARLNFSHGTYEDHEAVLATLRQAESLWEKPVAVLQDLCGPKIRTGRMKDGGAELLPGKQIVIQAAERDGTAECISTITPEILKDLRKDDPILLDDGLLELRVVEEGEERVVCEVVVGGLLKSGKGINLPATSLSLPSITEKDWRDLDWGLNHSVDYVALSFVRSPEEILSIKEYIRKSGKRDLRVIAKIEKPEAVRDIREIISVSDGIMVARGDMGVELPAARVPRIQQEIIKLCWQNNKPVITATQMLDSMTTFSRPTRAEVTDVSVAIKEGTDAVMLSQETATGRDPVNVVRTMAEIICEEERYSGMSVEEYKQLMDDSTANPVITAAASLRNAAAVMLFDPKGHLYPVLSKWNRTIVSILITRSEHVARHASLYKNIIPLVIREELDREHMLEKAVETARKSGYIRAEDTVAVLYGEGVTGCDIRQIGALQLIKV</sequence>
<evidence type="ECO:0000256" key="3">
    <source>
        <dbReference type="ARBA" id="ARBA00012142"/>
    </source>
</evidence>
<keyword evidence="8" id="KW-0067">ATP-binding</keyword>
<dbReference type="NCBIfam" id="NF004978">
    <property type="entry name" value="PRK06354.1"/>
    <property type="match status" value="1"/>
</dbReference>
<dbReference type="GO" id="GO:0005524">
    <property type="term" value="F:ATP binding"/>
    <property type="evidence" value="ECO:0007669"/>
    <property type="project" value="UniProtKB-KW"/>
</dbReference>
<evidence type="ECO:0000256" key="6">
    <source>
        <dbReference type="ARBA" id="ARBA00022741"/>
    </source>
</evidence>
<dbReference type="InterPro" id="IPR001789">
    <property type="entry name" value="Sig_transdc_resp-reg_receiver"/>
</dbReference>
<gene>
    <name evidence="15" type="primary">pyk</name>
    <name evidence="15" type="ORF">DGMP_08930</name>
</gene>
<keyword evidence="6" id="KW-0547">Nucleotide-binding</keyword>
<evidence type="ECO:0000256" key="4">
    <source>
        <dbReference type="ARBA" id="ARBA00022679"/>
    </source>
</evidence>
<dbReference type="Pfam" id="PF00072">
    <property type="entry name" value="Response_reg"/>
    <property type="match status" value="1"/>
</dbReference>
<keyword evidence="9" id="KW-0460">Magnesium</keyword>
<dbReference type="Proteomes" id="UP000826725">
    <property type="component" value="Chromosome"/>
</dbReference>
<keyword evidence="10" id="KW-0324">Glycolysis</keyword>
<dbReference type="RefSeq" id="WP_228856355.1">
    <property type="nucleotide sequence ID" value="NZ_AP024086.1"/>
</dbReference>
<evidence type="ECO:0000256" key="1">
    <source>
        <dbReference type="ARBA" id="ARBA00004997"/>
    </source>
</evidence>
<evidence type="ECO:0000256" key="13">
    <source>
        <dbReference type="PROSITE-ProRule" id="PRU00169"/>
    </source>
</evidence>
<dbReference type="InterPro" id="IPR015793">
    <property type="entry name" value="Pyrv_Knase_brl"/>
</dbReference>
<evidence type="ECO:0000256" key="7">
    <source>
        <dbReference type="ARBA" id="ARBA00022777"/>
    </source>
</evidence>
<dbReference type="GO" id="GO:0030955">
    <property type="term" value="F:potassium ion binding"/>
    <property type="evidence" value="ECO:0007669"/>
    <property type="project" value="UniProtKB-UniRule"/>
</dbReference>
<dbReference type="NCBIfam" id="NF004491">
    <property type="entry name" value="PRK05826.1"/>
    <property type="match status" value="1"/>
</dbReference>
<dbReference type="KEGG" id="dbk:DGMP_08930"/>
<feature type="modified residue" description="4-aspartylphosphate" evidence="13">
    <location>
        <position position="51"/>
    </location>
</feature>
<evidence type="ECO:0000256" key="8">
    <source>
        <dbReference type="ARBA" id="ARBA00022840"/>
    </source>
</evidence>
<keyword evidence="5" id="KW-0479">Metal-binding</keyword>
<feature type="domain" description="Response regulatory" evidence="14">
    <location>
        <begin position="2"/>
        <end position="118"/>
    </location>
</feature>
<dbReference type="FunFam" id="2.40.33.10:FF:000001">
    <property type="entry name" value="Pyruvate kinase"/>
    <property type="match status" value="1"/>
</dbReference>
<keyword evidence="16" id="KW-1185">Reference proteome</keyword>
<evidence type="ECO:0000256" key="11">
    <source>
        <dbReference type="ARBA" id="ARBA00023317"/>
    </source>
</evidence>
<name>A0A8D5JNJ3_9BACT</name>
<dbReference type="SMART" id="SM00448">
    <property type="entry name" value="REC"/>
    <property type="match status" value="1"/>
</dbReference>
<dbReference type="GO" id="GO:0016301">
    <property type="term" value="F:kinase activity"/>
    <property type="evidence" value="ECO:0007669"/>
    <property type="project" value="UniProtKB-KW"/>
</dbReference>
<keyword evidence="11 15" id="KW-0670">Pyruvate</keyword>
<dbReference type="InterPro" id="IPR018209">
    <property type="entry name" value="Pyrv_Knase_AS"/>
</dbReference>
<organism evidence="15 16">
    <name type="scientific">Desulfomarina profundi</name>
    <dbReference type="NCBI Taxonomy" id="2772557"/>
    <lineage>
        <taxon>Bacteria</taxon>
        <taxon>Pseudomonadati</taxon>
        <taxon>Thermodesulfobacteriota</taxon>
        <taxon>Desulfobulbia</taxon>
        <taxon>Desulfobulbales</taxon>
        <taxon>Desulfobulbaceae</taxon>
        <taxon>Desulfomarina</taxon>
    </lineage>
</organism>
<dbReference type="AlphaFoldDB" id="A0A8D5JNJ3"/>
<dbReference type="GO" id="GO:0000160">
    <property type="term" value="P:phosphorelay signal transduction system"/>
    <property type="evidence" value="ECO:0007669"/>
    <property type="project" value="InterPro"/>
</dbReference>
<evidence type="ECO:0000256" key="9">
    <source>
        <dbReference type="ARBA" id="ARBA00022842"/>
    </source>
</evidence>
<dbReference type="GO" id="GO:0004743">
    <property type="term" value="F:pyruvate kinase activity"/>
    <property type="evidence" value="ECO:0007669"/>
    <property type="project" value="UniProtKB-UniRule"/>
</dbReference>
<accession>A0A8D5JNJ3</accession>
<reference evidence="15" key="1">
    <citation type="submission" date="2020-09" db="EMBL/GenBank/DDBJ databases">
        <title>Desulfogranum mesoprofundum gen. nov., sp. nov., a novel mesophilic, sulfate-reducing chemolithoautotroph isolated from a deep-sea hydrothermal vent chimney in the Suiyo Seamount.</title>
        <authorList>
            <person name="Hashimoto Y."/>
            <person name="Nakagawa S."/>
        </authorList>
    </citation>
    <scope>NUCLEOTIDE SEQUENCE</scope>
    <source>
        <strain evidence="15">KT2</strain>
    </source>
</reference>
<dbReference type="EMBL" id="AP024086">
    <property type="protein sequence ID" value="BCL60200.1"/>
    <property type="molecule type" value="Genomic_DNA"/>
</dbReference>
<dbReference type="PANTHER" id="PTHR11817">
    <property type="entry name" value="PYRUVATE KINASE"/>
    <property type="match status" value="1"/>
</dbReference>
<protein>
    <recommendedName>
        <fullName evidence="3 12">Pyruvate kinase</fullName>
        <ecNumber evidence="3 12">2.7.1.40</ecNumber>
    </recommendedName>
</protein>
<comment type="pathway">
    <text evidence="1">Carbohydrate degradation; glycolysis; pyruvate from D-glyceraldehyde 3-phosphate: step 5/5.</text>
</comment>
<dbReference type="Pfam" id="PF02887">
    <property type="entry name" value="PK_C"/>
    <property type="match status" value="1"/>
</dbReference>